<proteinExistence type="predicted"/>
<reference evidence="2" key="1">
    <citation type="journal article" date="2021" name="PeerJ">
        <title>Extensive microbial diversity within the chicken gut microbiome revealed by metagenomics and culture.</title>
        <authorList>
            <person name="Gilroy R."/>
            <person name="Ravi A."/>
            <person name="Getino M."/>
            <person name="Pursley I."/>
            <person name="Horton D.L."/>
            <person name="Alikhan N.F."/>
            <person name="Baker D."/>
            <person name="Gharbi K."/>
            <person name="Hall N."/>
            <person name="Watson M."/>
            <person name="Adriaenssens E.M."/>
            <person name="Foster-Nyarko E."/>
            <person name="Jarju S."/>
            <person name="Secka A."/>
            <person name="Antonio M."/>
            <person name="Oren A."/>
            <person name="Chaudhuri R.R."/>
            <person name="La Ragione R."/>
            <person name="Hildebrand F."/>
            <person name="Pallen M.J."/>
        </authorList>
    </citation>
    <scope>NUCLEOTIDE SEQUENCE</scope>
    <source>
        <strain evidence="2">5032</strain>
    </source>
</reference>
<reference evidence="2" key="2">
    <citation type="submission" date="2021-04" db="EMBL/GenBank/DDBJ databases">
        <authorList>
            <person name="Gilroy R."/>
        </authorList>
    </citation>
    <scope>NUCLEOTIDE SEQUENCE</scope>
    <source>
        <strain evidence="2">5032</strain>
    </source>
</reference>
<dbReference type="Proteomes" id="UP000823821">
    <property type="component" value="Unassembled WGS sequence"/>
</dbReference>
<sequence>MLKQSRHALTCLAKRYRAVLRRCRLRALALACACALTALPPLPAGANSGGEVGKDDFGNPAYIGSTTGSGGHVIIDGGFDGSVYGGYTDAKDVNADTNTVIMTGGTVAGDVIGGYAANGGDVTNSTVIISGGTVAGDVIGGYAANGGDVRNSTVIISGGTVRGNVFGGKIDSTKLDKITVILSGSPDLSRCEIHGHYSDNGANVSDTFLIVRTSGLTAKQLSGFSQLIFQLPATFRVDQPALTLTDSWTALFGVEFSLAMRGMSGAGRALGVGDKVVILYNGNGLITASLTITTPNLANVQRGVSVTHDLVIQTDATSIYAQVTSARFNPQTKALSEGHVSGTTLALQGADLAAGKGMEAAGRAVRASPAEGGKGVAAFGALSGGWSRYNTGSHI</sequence>
<comment type="caution">
    <text evidence="2">The sequence shown here is derived from an EMBL/GenBank/DDBJ whole genome shotgun (WGS) entry which is preliminary data.</text>
</comment>
<feature type="signal peptide" evidence="1">
    <location>
        <begin position="1"/>
        <end position="46"/>
    </location>
</feature>
<name>A0A9D2HM68_9BACT</name>
<dbReference type="EMBL" id="DWZD01000045">
    <property type="protein sequence ID" value="HJA79475.1"/>
    <property type="molecule type" value="Genomic_DNA"/>
</dbReference>
<keyword evidence="1" id="KW-0732">Signal</keyword>
<feature type="non-terminal residue" evidence="2">
    <location>
        <position position="395"/>
    </location>
</feature>
<protein>
    <submittedName>
        <fullName evidence="2">Uncharacterized protein</fullName>
    </submittedName>
</protein>
<dbReference type="AlphaFoldDB" id="A0A9D2HM68"/>
<feature type="chain" id="PRO_5038470363" evidence="1">
    <location>
        <begin position="47"/>
        <end position="395"/>
    </location>
</feature>
<organism evidence="2 3">
    <name type="scientific">Candidatus Desulfovibrio intestinavium</name>
    <dbReference type="NCBI Taxonomy" id="2838534"/>
    <lineage>
        <taxon>Bacteria</taxon>
        <taxon>Pseudomonadati</taxon>
        <taxon>Thermodesulfobacteriota</taxon>
        <taxon>Desulfovibrionia</taxon>
        <taxon>Desulfovibrionales</taxon>
        <taxon>Desulfovibrionaceae</taxon>
        <taxon>Desulfovibrio</taxon>
    </lineage>
</organism>
<gene>
    <name evidence="2" type="ORF">H9784_07935</name>
</gene>
<evidence type="ECO:0000313" key="3">
    <source>
        <dbReference type="Proteomes" id="UP000823821"/>
    </source>
</evidence>
<accession>A0A9D2HM68</accession>
<evidence type="ECO:0000313" key="2">
    <source>
        <dbReference type="EMBL" id="HJA79475.1"/>
    </source>
</evidence>
<evidence type="ECO:0000256" key="1">
    <source>
        <dbReference type="SAM" id="SignalP"/>
    </source>
</evidence>